<dbReference type="Proteomes" id="UP000308600">
    <property type="component" value="Unassembled WGS sequence"/>
</dbReference>
<reference evidence="1 2" key="1">
    <citation type="journal article" date="2019" name="Nat. Ecol. Evol.">
        <title>Megaphylogeny resolves global patterns of mushroom evolution.</title>
        <authorList>
            <person name="Varga T."/>
            <person name="Krizsan K."/>
            <person name="Foldi C."/>
            <person name="Dima B."/>
            <person name="Sanchez-Garcia M."/>
            <person name="Sanchez-Ramirez S."/>
            <person name="Szollosi G.J."/>
            <person name="Szarkandi J.G."/>
            <person name="Papp V."/>
            <person name="Albert L."/>
            <person name="Andreopoulos W."/>
            <person name="Angelini C."/>
            <person name="Antonin V."/>
            <person name="Barry K.W."/>
            <person name="Bougher N.L."/>
            <person name="Buchanan P."/>
            <person name="Buyck B."/>
            <person name="Bense V."/>
            <person name="Catcheside P."/>
            <person name="Chovatia M."/>
            <person name="Cooper J."/>
            <person name="Damon W."/>
            <person name="Desjardin D."/>
            <person name="Finy P."/>
            <person name="Geml J."/>
            <person name="Haridas S."/>
            <person name="Hughes K."/>
            <person name="Justo A."/>
            <person name="Karasinski D."/>
            <person name="Kautmanova I."/>
            <person name="Kiss B."/>
            <person name="Kocsube S."/>
            <person name="Kotiranta H."/>
            <person name="LaButti K.M."/>
            <person name="Lechner B.E."/>
            <person name="Liimatainen K."/>
            <person name="Lipzen A."/>
            <person name="Lukacs Z."/>
            <person name="Mihaltcheva S."/>
            <person name="Morgado L.N."/>
            <person name="Niskanen T."/>
            <person name="Noordeloos M.E."/>
            <person name="Ohm R.A."/>
            <person name="Ortiz-Santana B."/>
            <person name="Ovrebo C."/>
            <person name="Racz N."/>
            <person name="Riley R."/>
            <person name="Savchenko A."/>
            <person name="Shiryaev A."/>
            <person name="Soop K."/>
            <person name="Spirin V."/>
            <person name="Szebenyi C."/>
            <person name="Tomsovsky M."/>
            <person name="Tulloss R.E."/>
            <person name="Uehling J."/>
            <person name="Grigoriev I.V."/>
            <person name="Vagvolgyi C."/>
            <person name="Papp T."/>
            <person name="Martin F.M."/>
            <person name="Miettinen O."/>
            <person name="Hibbett D.S."/>
            <person name="Nagy L.G."/>
        </authorList>
    </citation>
    <scope>NUCLEOTIDE SEQUENCE [LARGE SCALE GENOMIC DNA]</scope>
    <source>
        <strain evidence="1 2">NL-1719</strain>
    </source>
</reference>
<evidence type="ECO:0000313" key="2">
    <source>
        <dbReference type="Proteomes" id="UP000308600"/>
    </source>
</evidence>
<name>A0ACD3ART8_9AGAR</name>
<gene>
    <name evidence="1" type="ORF">BDN72DRAFT_841814</name>
</gene>
<feature type="non-terminal residue" evidence="1">
    <location>
        <position position="64"/>
    </location>
</feature>
<accession>A0ACD3ART8</accession>
<keyword evidence="2" id="KW-1185">Reference proteome</keyword>
<evidence type="ECO:0000313" key="1">
    <source>
        <dbReference type="EMBL" id="TFK68430.1"/>
    </source>
</evidence>
<sequence>MDNKWLFVAALRFVVGGCFRVVSWDLCGVRRSEWGWGMGKLYRHVWQLSWSGLQEERKRREEGG</sequence>
<dbReference type="EMBL" id="ML208352">
    <property type="protein sequence ID" value="TFK68430.1"/>
    <property type="molecule type" value="Genomic_DNA"/>
</dbReference>
<protein>
    <submittedName>
        <fullName evidence="1">Uncharacterized protein</fullName>
    </submittedName>
</protein>
<organism evidence="1 2">
    <name type="scientific">Pluteus cervinus</name>
    <dbReference type="NCBI Taxonomy" id="181527"/>
    <lineage>
        <taxon>Eukaryota</taxon>
        <taxon>Fungi</taxon>
        <taxon>Dikarya</taxon>
        <taxon>Basidiomycota</taxon>
        <taxon>Agaricomycotina</taxon>
        <taxon>Agaricomycetes</taxon>
        <taxon>Agaricomycetidae</taxon>
        <taxon>Agaricales</taxon>
        <taxon>Pluteineae</taxon>
        <taxon>Pluteaceae</taxon>
        <taxon>Pluteus</taxon>
    </lineage>
</organism>
<proteinExistence type="predicted"/>